<feature type="compositionally biased region" description="Basic and acidic residues" evidence="1">
    <location>
        <begin position="78"/>
        <end position="91"/>
    </location>
</feature>
<dbReference type="Proteomes" id="UP000274920">
    <property type="component" value="Unassembled WGS sequence"/>
</dbReference>
<accession>N2AKA4</accession>
<comment type="caution">
    <text evidence="3">The sequence shown here is derived from an EMBL/GenBank/DDBJ whole genome shotgun (WGS) entry which is preliminary data.</text>
</comment>
<dbReference type="RefSeq" id="WP_004081710.1">
    <property type="nucleotide sequence ID" value="NZ_CASCYM010000009.1"/>
</dbReference>
<dbReference type="OrthoDB" id="1771153at2"/>
<dbReference type="HOGENOM" id="CLU_184411_0_0_9"/>
<protein>
    <submittedName>
        <fullName evidence="3">Uncharacterized protein</fullName>
    </submittedName>
</protein>
<dbReference type="EMBL" id="RHJS01000002">
    <property type="protein sequence ID" value="RRK34316.1"/>
    <property type="molecule type" value="Genomic_DNA"/>
</dbReference>
<proteinExistence type="predicted"/>
<evidence type="ECO:0000313" key="2">
    <source>
        <dbReference type="EMBL" id="NDO71966.1"/>
    </source>
</evidence>
<feature type="region of interest" description="Disordered" evidence="1">
    <location>
        <begin position="72"/>
        <end position="91"/>
    </location>
</feature>
<evidence type="ECO:0000313" key="5">
    <source>
        <dbReference type="Proteomes" id="UP000474104"/>
    </source>
</evidence>
<dbReference type="EMBL" id="VIRB01000149">
    <property type="protein sequence ID" value="NDO71966.1"/>
    <property type="molecule type" value="Genomic_DNA"/>
</dbReference>
<reference evidence="2 5" key="2">
    <citation type="submission" date="2019-07" db="EMBL/GenBank/DDBJ databases">
        <title>Draft genome sequences of 15 bacterial species constituting the stable defined intestinal microbiota of the GM15 gnotobiotic mouse model.</title>
        <authorList>
            <person name="Elie C."/>
            <person name="Mathieu A."/>
            <person name="Saliou A."/>
            <person name="Darnaud M."/>
            <person name="Leulier F."/>
            <person name="Tamellini A."/>
        </authorList>
    </citation>
    <scope>NUCLEOTIDE SEQUENCE [LARGE SCALE GENOMIC DNA]</scope>
    <source>
        <strain evidence="5">ASF 502</strain>
        <strain evidence="2">MD300</strain>
    </source>
</reference>
<sequence length="91" mass="10578">MRKKKISYQNLYTELEGFERNGVCILIDGSHASPLQVVRAHMVREEGAYMRDYEVDKNGHIETLSFININHTGKKKKGKEDQSKPRDRTEI</sequence>
<accession>A0A426DNK5</accession>
<organism evidence="3 4">
    <name type="scientific">Schaedlerella arabinosiphila</name>
    <dbReference type="NCBI Taxonomy" id="2044587"/>
    <lineage>
        <taxon>Bacteria</taxon>
        <taxon>Bacillati</taxon>
        <taxon>Bacillota</taxon>
        <taxon>Clostridia</taxon>
        <taxon>Lachnospirales</taxon>
        <taxon>Lachnospiraceae</taxon>
        <taxon>Schaedlerella</taxon>
    </lineage>
</organism>
<name>N2AKA4_9FIRM</name>
<evidence type="ECO:0000256" key="1">
    <source>
        <dbReference type="SAM" id="MobiDB-lite"/>
    </source>
</evidence>
<keyword evidence="4" id="KW-1185">Reference proteome</keyword>
<gene>
    <name evidence="3" type="ORF">EBB54_25515</name>
    <name evidence="2" type="ORF">FMM80_26295</name>
</gene>
<reference evidence="3" key="1">
    <citation type="submission" date="2018-10" db="EMBL/GenBank/DDBJ databases">
        <title>Schaedlerella arabinophila gen. nov. sp. nov., isolated from the mouse intestinal tract and comparative analysis with the genome of the closely related altered Schaedler flora strain ASF502.</title>
        <authorList>
            <person name="Miyake S."/>
            <person name="Soh M."/>
            <person name="Seedorf H."/>
        </authorList>
    </citation>
    <scope>NUCLEOTIDE SEQUENCE [LARGE SCALE GENOMIC DNA]</scope>
    <source>
        <strain evidence="3">DSM 106076</strain>
    </source>
</reference>
<evidence type="ECO:0000313" key="3">
    <source>
        <dbReference type="EMBL" id="RRK34316.1"/>
    </source>
</evidence>
<evidence type="ECO:0000313" key="4">
    <source>
        <dbReference type="Proteomes" id="UP000274920"/>
    </source>
</evidence>
<dbReference type="eggNOG" id="ENOG5033BAJ">
    <property type="taxonomic scope" value="Bacteria"/>
</dbReference>
<dbReference type="Proteomes" id="UP000474104">
    <property type="component" value="Unassembled WGS sequence"/>
</dbReference>
<dbReference type="AlphaFoldDB" id="N2AKA4"/>